<organism evidence="1 2">
    <name type="scientific">Daphnia magna</name>
    <dbReference type="NCBI Taxonomy" id="35525"/>
    <lineage>
        <taxon>Eukaryota</taxon>
        <taxon>Metazoa</taxon>
        <taxon>Ecdysozoa</taxon>
        <taxon>Arthropoda</taxon>
        <taxon>Crustacea</taxon>
        <taxon>Branchiopoda</taxon>
        <taxon>Diplostraca</taxon>
        <taxon>Cladocera</taxon>
        <taxon>Anomopoda</taxon>
        <taxon>Daphniidae</taxon>
        <taxon>Daphnia</taxon>
    </lineage>
</organism>
<gene>
    <name evidence="1" type="ORF">OUZ56_011387</name>
</gene>
<dbReference type="Proteomes" id="UP001234178">
    <property type="component" value="Unassembled WGS sequence"/>
</dbReference>
<sequence length="75" mass="9046">MDLRRLAYEFCVQEKYYSPKQYWHTKKVAGNDCYNVEALFDNVEEDSRLFIVPTMFSPSEIENKKDPLRQPKEEH</sequence>
<proteinExistence type="predicted"/>
<dbReference type="EMBL" id="JAOYFB010000002">
    <property type="protein sequence ID" value="KAK4006231.1"/>
    <property type="molecule type" value="Genomic_DNA"/>
</dbReference>
<evidence type="ECO:0000313" key="2">
    <source>
        <dbReference type="Proteomes" id="UP001234178"/>
    </source>
</evidence>
<protein>
    <submittedName>
        <fullName evidence="1">Uncharacterized protein</fullName>
    </submittedName>
</protein>
<comment type="caution">
    <text evidence="1">The sequence shown here is derived from an EMBL/GenBank/DDBJ whole genome shotgun (WGS) entry which is preliminary data.</text>
</comment>
<keyword evidence="2" id="KW-1185">Reference proteome</keyword>
<accession>A0ABQ9YZZ9</accession>
<reference evidence="1 2" key="1">
    <citation type="journal article" date="2023" name="Nucleic Acids Res.">
        <title>The hologenome of Daphnia magna reveals possible DNA methylation and microbiome-mediated evolution of the host genome.</title>
        <authorList>
            <person name="Chaturvedi A."/>
            <person name="Li X."/>
            <person name="Dhandapani V."/>
            <person name="Marshall H."/>
            <person name="Kissane S."/>
            <person name="Cuenca-Cambronero M."/>
            <person name="Asole G."/>
            <person name="Calvet F."/>
            <person name="Ruiz-Romero M."/>
            <person name="Marangio P."/>
            <person name="Guigo R."/>
            <person name="Rago D."/>
            <person name="Mirbahai L."/>
            <person name="Eastwood N."/>
            <person name="Colbourne J.K."/>
            <person name="Zhou J."/>
            <person name="Mallon E."/>
            <person name="Orsini L."/>
        </authorList>
    </citation>
    <scope>NUCLEOTIDE SEQUENCE [LARGE SCALE GENOMIC DNA]</scope>
    <source>
        <strain evidence="1">LRV0_1</strain>
    </source>
</reference>
<evidence type="ECO:0000313" key="1">
    <source>
        <dbReference type="EMBL" id="KAK4006231.1"/>
    </source>
</evidence>
<name>A0ABQ9YZZ9_9CRUS</name>